<dbReference type="Pfam" id="PF04093">
    <property type="entry name" value="MreD"/>
    <property type="match status" value="1"/>
</dbReference>
<keyword evidence="5" id="KW-0133">Cell shape</keyword>
<evidence type="ECO:0000313" key="10">
    <source>
        <dbReference type="Proteomes" id="UP001159370"/>
    </source>
</evidence>
<reference evidence="9 10" key="1">
    <citation type="journal article" date="2023" name="J. Phycol.">
        <title>Chrysosporum ovalisporum is synonymous with the true-branching cyanobacterium Umezakia natans (Nostocales/Aphanizomenonaceae).</title>
        <authorList>
            <person name="McGregor G.B."/>
            <person name="Sendall B.C."/>
            <person name="Niiyama Y."/>
            <person name="Tuji A."/>
            <person name="Willis A."/>
        </authorList>
    </citation>
    <scope>NUCLEOTIDE SEQUENCE [LARGE SCALE GENOMIC DNA]</scope>
    <source>
        <strain evidence="9 10">FSS-62</strain>
    </source>
</reference>
<evidence type="ECO:0000256" key="3">
    <source>
        <dbReference type="ARBA" id="ARBA00022475"/>
    </source>
</evidence>
<dbReference type="GO" id="GO:0005886">
    <property type="term" value="C:plasma membrane"/>
    <property type="evidence" value="ECO:0007669"/>
    <property type="project" value="UniProtKB-SubCell"/>
</dbReference>
<dbReference type="NCBIfam" id="TIGR03426">
    <property type="entry name" value="shape_MreD"/>
    <property type="match status" value="1"/>
</dbReference>
<evidence type="ECO:0000256" key="6">
    <source>
        <dbReference type="ARBA" id="ARBA00022989"/>
    </source>
</evidence>
<feature type="transmembrane region" description="Helical" evidence="8">
    <location>
        <begin position="39"/>
        <end position="57"/>
    </location>
</feature>
<evidence type="ECO:0000256" key="5">
    <source>
        <dbReference type="ARBA" id="ARBA00022960"/>
    </source>
</evidence>
<keyword evidence="7 8" id="KW-0472">Membrane</keyword>
<evidence type="ECO:0000256" key="7">
    <source>
        <dbReference type="ARBA" id="ARBA00023136"/>
    </source>
</evidence>
<evidence type="ECO:0000256" key="4">
    <source>
        <dbReference type="ARBA" id="ARBA00022692"/>
    </source>
</evidence>
<protein>
    <submittedName>
        <fullName evidence="9">Rod shape-determining protein MreD</fullName>
    </submittedName>
</protein>
<accession>A0AA43GXD9</accession>
<evidence type="ECO:0000256" key="1">
    <source>
        <dbReference type="ARBA" id="ARBA00004651"/>
    </source>
</evidence>
<evidence type="ECO:0000313" key="9">
    <source>
        <dbReference type="EMBL" id="MDH6063050.1"/>
    </source>
</evidence>
<dbReference type="RefSeq" id="WP_280692512.1">
    <property type="nucleotide sequence ID" value="NZ_JANQDL010000035.1"/>
</dbReference>
<comment type="caution">
    <text evidence="9">The sequence shown here is derived from an EMBL/GenBank/DDBJ whole genome shotgun (WGS) entry which is preliminary data.</text>
</comment>
<dbReference type="AlphaFoldDB" id="A0AA43GXD9"/>
<dbReference type="InterPro" id="IPR007227">
    <property type="entry name" value="Cell_shape_determining_MreD"/>
</dbReference>
<comment type="subcellular location">
    <subcellularLocation>
        <location evidence="1">Cell membrane</location>
        <topology evidence="1">Multi-pass membrane protein</topology>
    </subcellularLocation>
</comment>
<dbReference type="GO" id="GO:0008360">
    <property type="term" value="P:regulation of cell shape"/>
    <property type="evidence" value="ECO:0007669"/>
    <property type="project" value="UniProtKB-KW"/>
</dbReference>
<proteinExistence type="inferred from homology"/>
<feature type="transmembrane region" description="Helical" evidence="8">
    <location>
        <begin position="134"/>
        <end position="157"/>
    </location>
</feature>
<keyword evidence="3" id="KW-1003">Cell membrane</keyword>
<keyword evidence="6 8" id="KW-1133">Transmembrane helix</keyword>
<feature type="transmembrane region" description="Helical" evidence="8">
    <location>
        <begin position="63"/>
        <end position="82"/>
    </location>
</feature>
<evidence type="ECO:0000256" key="8">
    <source>
        <dbReference type="SAM" id="Phobius"/>
    </source>
</evidence>
<gene>
    <name evidence="9" type="primary">mreD</name>
    <name evidence="9" type="ORF">NWP23_04460</name>
</gene>
<organism evidence="9 10">
    <name type="scientific">Umezakia ovalisporum FSS-62</name>
    <dbReference type="NCBI Taxonomy" id="2971776"/>
    <lineage>
        <taxon>Bacteria</taxon>
        <taxon>Bacillati</taxon>
        <taxon>Cyanobacteriota</taxon>
        <taxon>Cyanophyceae</taxon>
        <taxon>Nostocales</taxon>
        <taxon>Nodulariaceae</taxon>
        <taxon>Umezakia</taxon>
    </lineage>
</organism>
<keyword evidence="4 8" id="KW-0812">Transmembrane</keyword>
<comment type="similarity">
    <text evidence="2">Belongs to the MreD family.</text>
</comment>
<evidence type="ECO:0000256" key="2">
    <source>
        <dbReference type="ARBA" id="ARBA00007776"/>
    </source>
</evidence>
<dbReference type="EMBL" id="JANQDL010000035">
    <property type="protein sequence ID" value="MDH6063050.1"/>
    <property type="molecule type" value="Genomic_DNA"/>
</dbReference>
<feature type="transmembrane region" description="Helical" evidence="8">
    <location>
        <begin position="177"/>
        <end position="200"/>
    </location>
</feature>
<dbReference type="Proteomes" id="UP001159370">
    <property type="component" value="Unassembled WGS sequence"/>
</dbReference>
<sequence length="213" mass="24300">MKMPSFRIPRHSKPRAPQRKFKMLKNKSLAHWPPAIRQLLNWSITVGSVLFCVMMLPTRFLGMELLGIGPNWLLIWVVAWSVKRSVWEGMLAGVVLGLIQDAMTSPDPTHAITLGFVGFLTALVQKHRFIQEDFISIALIVFVMAIVAETIFGLQLTLMGNAYSGESVRKVKYIWAYYQRVALASAILSSLWAPILYYPLNLWWRKIKLLEQG</sequence>
<name>A0AA43GXD9_9CYAN</name>